<dbReference type="PANTHER" id="PTHR33175:SF13">
    <property type="entry name" value="HISTONE-LIKE PROTEIN"/>
    <property type="match status" value="1"/>
</dbReference>
<sequence length="107" mass="11655">MPSNNHAAKPLTKSELLRTISEETELSRKQVSAVFDALEGQIKKSLGKRGAGLFVLPGLLKVKLVHKPAVKARKGVNPFTGEPTTFKARPARNIVKVLALKKLKDMA</sequence>
<evidence type="ECO:0000256" key="1">
    <source>
        <dbReference type="ARBA" id="ARBA00004328"/>
    </source>
</evidence>
<comment type="subunit">
    <text evidence="2">Homodimer.</text>
</comment>
<dbReference type="GO" id="GO:0006260">
    <property type="term" value="P:DNA replication"/>
    <property type="evidence" value="ECO:0007669"/>
    <property type="project" value="UniProtKB-KW"/>
</dbReference>
<dbReference type="AlphaFoldDB" id="T0Y9D7"/>
<keyword evidence="10" id="KW-0238">DNA-binding</keyword>
<dbReference type="GO" id="GO:0003677">
    <property type="term" value="F:DNA binding"/>
    <property type="evidence" value="ECO:0007669"/>
    <property type="project" value="UniProtKB-KW"/>
</dbReference>
<reference evidence="10" key="1">
    <citation type="submission" date="2013-08" db="EMBL/GenBank/DDBJ databases">
        <authorList>
            <person name="Mendez C."/>
            <person name="Richter M."/>
            <person name="Ferrer M."/>
            <person name="Sanchez J."/>
        </authorList>
    </citation>
    <scope>NUCLEOTIDE SEQUENCE</scope>
</reference>
<name>T0Y9D7_9ZZZZ</name>
<dbReference type="GO" id="GO:0005829">
    <property type="term" value="C:cytosol"/>
    <property type="evidence" value="ECO:0007669"/>
    <property type="project" value="TreeGrafter"/>
</dbReference>
<dbReference type="Pfam" id="PF00216">
    <property type="entry name" value="Bac_DNA_binding"/>
    <property type="match status" value="1"/>
</dbReference>
<evidence type="ECO:0000256" key="4">
    <source>
        <dbReference type="ARBA" id="ARBA00022705"/>
    </source>
</evidence>
<dbReference type="GO" id="GO:0030527">
    <property type="term" value="F:structural constituent of chromatin"/>
    <property type="evidence" value="ECO:0007669"/>
    <property type="project" value="InterPro"/>
</dbReference>
<evidence type="ECO:0000256" key="7">
    <source>
        <dbReference type="ARBA" id="ARBA00033120"/>
    </source>
</evidence>
<evidence type="ECO:0000256" key="6">
    <source>
        <dbReference type="ARBA" id="ARBA00022921"/>
    </source>
</evidence>
<dbReference type="Gene3D" id="4.10.520.10">
    <property type="entry name" value="IHF-like DNA-binding proteins"/>
    <property type="match status" value="1"/>
</dbReference>
<evidence type="ECO:0000313" key="10">
    <source>
        <dbReference type="EMBL" id="EQD31786.1"/>
    </source>
</evidence>
<evidence type="ECO:0000256" key="3">
    <source>
        <dbReference type="ARBA" id="ARBA00016145"/>
    </source>
</evidence>
<gene>
    <name evidence="10" type="ORF">B1B_17983</name>
</gene>
<evidence type="ECO:0000256" key="5">
    <source>
        <dbReference type="ARBA" id="ARBA00022844"/>
    </source>
</evidence>
<proteinExistence type="predicted"/>
<dbReference type="CDD" id="cd13834">
    <property type="entry name" value="HU_like"/>
    <property type="match status" value="1"/>
</dbReference>
<dbReference type="InterPro" id="IPR010992">
    <property type="entry name" value="IHF-like_DNA-bd_dom_sf"/>
</dbReference>
<dbReference type="InterPro" id="IPR000119">
    <property type="entry name" value="Hist_DNA-bd"/>
</dbReference>
<reference evidence="10" key="2">
    <citation type="journal article" date="2014" name="ISME J.">
        <title>Microbial stratification in low pH oxic and suboxic macroscopic growths along an acid mine drainage.</title>
        <authorList>
            <person name="Mendez-Garcia C."/>
            <person name="Mesa V."/>
            <person name="Sprenger R.R."/>
            <person name="Richter M."/>
            <person name="Diez M.S."/>
            <person name="Solano J."/>
            <person name="Bargiela R."/>
            <person name="Golyshina O.V."/>
            <person name="Manteca A."/>
            <person name="Ramos J.L."/>
            <person name="Gallego J.R."/>
            <person name="Llorente I."/>
            <person name="Martins Dos Santos V.A."/>
            <person name="Jensen O.N."/>
            <person name="Pelaez A.I."/>
            <person name="Sanchez J."/>
            <person name="Ferrer M."/>
        </authorList>
    </citation>
    <scope>NUCLEOTIDE SEQUENCE</scope>
</reference>
<comment type="caution">
    <text evidence="10">The sequence shown here is derived from an EMBL/GenBank/DDBJ whole genome shotgun (WGS) entry which is preliminary data.</text>
</comment>
<evidence type="ECO:0000256" key="9">
    <source>
        <dbReference type="ARBA" id="ARBA00046140"/>
    </source>
</evidence>
<keyword evidence="5" id="KW-0946">Virion</keyword>
<evidence type="ECO:0000256" key="2">
    <source>
        <dbReference type="ARBA" id="ARBA00011738"/>
    </source>
</evidence>
<comment type="function">
    <text evidence="9">DNA-binding protein that plays a critical role in nucleoid compaction, genome replication and DNA replication and transcription. Binds to both ssDNA and dsDNA with a binding site covering about 15 nucleotides. Displays DNA-supercoiling activity only when associated with the viral DNA topoisomerase 2.</text>
</comment>
<organism evidence="10">
    <name type="scientific">mine drainage metagenome</name>
    <dbReference type="NCBI Taxonomy" id="410659"/>
    <lineage>
        <taxon>unclassified sequences</taxon>
        <taxon>metagenomes</taxon>
        <taxon>ecological metagenomes</taxon>
    </lineage>
</organism>
<keyword evidence="4" id="KW-0235">DNA replication</keyword>
<dbReference type="PANTHER" id="PTHR33175">
    <property type="entry name" value="DNA-BINDING PROTEIN HU"/>
    <property type="match status" value="1"/>
</dbReference>
<evidence type="ECO:0000256" key="8">
    <source>
        <dbReference type="ARBA" id="ARBA00033227"/>
    </source>
</evidence>
<dbReference type="SUPFAM" id="SSF47729">
    <property type="entry name" value="IHF-like DNA-binding proteins"/>
    <property type="match status" value="1"/>
</dbReference>
<keyword evidence="6" id="KW-0426">Late protein</keyword>
<dbReference type="GO" id="GO:0044423">
    <property type="term" value="C:virion component"/>
    <property type="evidence" value="ECO:0007669"/>
    <property type="project" value="UniProtKB-KW"/>
</dbReference>
<dbReference type="SMART" id="SM00411">
    <property type="entry name" value="BHL"/>
    <property type="match status" value="1"/>
</dbReference>
<accession>T0Y9D7</accession>
<comment type="subcellular location">
    <subcellularLocation>
        <location evidence="1">Virion</location>
    </subcellularLocation>
</comment>
<protein>
    <recommendedName>
        <fullName evidence="3">Viral histone-like protein</fullName>
    </recommendedName>
    <alternativeName>
        <fullName evidence="8">DNA-binding protein pA104R</fullName>
    </alternativeName>
    <alternativeName>
        <fullName evidence="7">pA104R</fullName>
    </alternativeName>
</protein>
<dbReference type="EMBL" id="AUZY01012024">
    <property type="protein sequence ID" value="EQD31786.1"/>
    <property type="molecule type" value="Genomic_DNA"/>
</dbReference>